<keyword evidence="2" id="KW-1185">Reference proteome</keyword>
<organism evidence="1 2">
    <name type="scientific">Duffyella gerundensis</name>
    <dbReference type="NCBI Taxonomy" id="1619313"/>
    <lineage>
        <taxon>Bacteria</taxon>
        <taxon>Pseudomonadati</taxon>
        <taxon>Pseudomonadota</taxon>
        <taxon>Gammaproteobacteria</taxon>
        <taxon>Enterobacterales</taxon>
        <taxon>Erwiniaceae</taxon>
        <taxon>Duffyella</taxon>
    </lineage>
</organism>
<evidence type="ECO:0000313" key="1">
    <source>
        <dbReference type="EMBL" id="CUU26237.1"/>
    </source>
</evidence>
<proteinExistence type="predicted"/>
<dbReference type="Proteomes" id="UP000059419">
    <property type="component" value="Plasmid pEM01"/>
</dbReference>
<dbReference type="AlphaFoldDB" id="A0A0U5EF85"/>
<accession>A0A0U5EF85</accession>
<protein>
    <submittedName>
        <fullName evidence="1">Uncharacterized protein</fullName>
    </submittedName>
</protein>
<name>A0A0U5EF85_9GAMM</name>
<dbReference type="EMBL" id="LN907828">
    <property type="protein sequence ID" value="CUU26237.1"/>
    <property type="molecule type" value="Genomic_DNA"/>
</dbReference>
<geneLocation type="plasmid" evidence="2">
    <name>pEM01</name>
</geneLocation>
<evidence type="ECO:0000313" key="2">
    <source>
        <dbReference type="Proteomes" id="UP000059419"/>
    </source>
</evidence>
<dbReference type="PATRIC" id="fig|1619313.3.peg.4172"/>
<dbReference type="KEGG" id="ege:EM595_p0541"/>
<gene>
    <name evidence="1" type="ORF">EM595_p0541</name>
</gene>
<sequence>MPGVQIDHEQWSKIEAIVHELNQRNNQTYDKEQVLKFVIARGLHGLTPEMIVDNEQFQRRHNAVLHFKHGEAEVFVHMEKPDVAEVLSRLTPGRAFMLVIYGEANTGKTTFIRDLADAMEGRWDIIMADGNLDADFTAFSGAHPGLIIRDDADQEIIDAAWQDYSNDCGVILATVAPNLAAVTRRLYGSGRQGMAIEQFPVSASGEPDNLLLSEETRERIIRNNPWTLRLTADGERVIVPDAALRSTLDAQRKIAEMARMHGPDEGYVLVSGENCTGWQQYLDEPQQCTPGLVAFDAAGRAWLTCGGDHFNGALAWLPVALSDEQDDSNG</sequence>
<dbReference type="InterPro" id="IPR027417">
    <property type="entry name" value="P-loop_NTPase"/>
</dbReference>
<reference evidence="2" key="1">
    <citation type="submission" date="2015-11" db="EMBL/GenBank/DDBJ databases">
        <authorList>
            <person name="Blom J."/>
        </authorList>
    </citation>
    <scope>NUCLEOTIDE SEQUENCE [LARGE SCALE GENOMIC DNA]</scope>
    <source>
        <plasmid evidence="2">pEM01</plasmid>
    </source>
</reference>
<dbReference type="RefSeq" id="WP_067436930.1">
    <property type="nucleotide sequence ID" value="NZ_LN907828.1"/>
</dbReference>
<dbReference type="SUPFAM" id="SSF52540">
    <property type="entry name" value="P-loop containing nucleoside triphosphate hydrolases"/>
    <property type="match status" value="1"/>
</dbReference>
<dbReference type="OrthoDB" id="9779763at2"/>